<reference evidence="1" key="2">
    <citation type="submission" date="2025-08" db="UniProtKB">
        <authorList>
            <consortium name="Ensembl"/>
        </authorList>
    </citation>
    <scope>IDENTIFICATION</scope>
</reference>
<keyword evidence="2" id="KW-1185">Reference proteome</keyword>
<dbReference type="Proteomes" id="UP000007648">
    <property type="component" value="Unassembled WGS sequence"/>
</dbReference>
<dbReference type="Ensembl" id="ENSSHAT00000042845.1">
    <property type="protein sequence ID" value="ENSSHAP00000024185.1"/>
    <property type="gene ID" value="ENSSHAG00000026155.1"/>
</dbReference>
<evidence type="ECO:0000313" key="1">
    <source>
        <dbReference type="Ensembl" id="ENSSHAP00000024185.1"/>
    </source>
</evidence>
<evidence type="ECO:0000313" key="2">
    <source>
        <dbReference type="Proteomes" id="UP000007648"/>
    </source>
</evidence>
<sequence length="252" mass="30445">LDQWNRLSSQNEIVNNCSNLVFDKPKDPNFWDKNSLFDKNFWKNWKLRWQKPSIDPYLISYTKIRSKWVHDLSIKNEIINKLEEHRIVCLSDLWRGKEFVTKEELEIIIDHKIENFDYIKLKIFCTNKTNTDKIRREATNWENIFTVKGSDKGLISKIYRELTQIYKKSIHFPIDKWSKDMNRQFSDKEIETISSHIKRCSKSLLIREMKIKTILRYHNIPVRLAKMTGKDNDEMLEGMWENWNTDTLLVEL</sequence>
<reference evidence="1" key="3">
    <citation type="submission" date="2025-09" db="UniProtKB">
        <authorList>
            <consortium name="Ensembl"/>
        </authorList>
    </citation>
    <scope>IDENTIFICATION</scope>
</reference>
<protein>
    <submittedName>
        <fullName evidence="1">Uncharacterized protein</fullName>
    </submittedName>
</protein>
<accession>A0A7N4UXQ0</accession>
<reference evidence="1 2" key="1">
    <citation type="journal article" date="2011" name="Proc. Natl. Acad. Sci. U.S.A.">
        <title>Genetic diversity and population structure of the endangered marsupial Sarcophilus harrisii (Tasmanian devil).</title>
        <authorList>
            <person name="Miller W."/>
            <person name="Hayes V.M."/>
            <person name="Ratan A."/>
            <person name="Petersen D.C."/>
            <person name="Wittekindt N.E."/>
            <person name="Miller J."/>
            <person name="Walenz B."/>
            <person name="Knight J."/>
            <person name="Qi J."/>
            <person name="Zhao F."/>
            <person name="Wang Q."/>
            <person name="Bedoya-Reina O.C."/>
            <person name="Katiyar N."/>
            <person name="Tomsho L.P."/>
            <person name="Kasson L.M."/>
            <person name="Hardie R.A."/>
            <person name="Woodbridge P."/>
            <person name="Tindall E.A."/>
            <person name="Bertelsen M.F."/>
            <person name="Dixon D."/>
            <person name="Pyecroft S."/>
            <person name="Helgen K.M."/>
            <person name="Lesk A.M."/>
            <person name="Pringle T.H."/>
            <person name="Patterson N."/>
            <person name="Zhang Y."/>
            <person name="Kreiss A."/>
            <person name="Woods G.M."/>
            <person name="Jones M.E."/>
            <person name="Schuster S.C."/>
        </authorList>
    </citation>
    <scope>NUCLEOTIDE SEQUENCE [LARGE SCALE GENOMIC DNA]</scope>
</reference>
<dbReference type="GeneTree" id="ENSGT00940000153064"/>
<proteinExistence type="predicted"/>
<dbReference type="InParanoid" id="A0A7N4UXQ0"/>
<organism evidence="1 2">
    <name type="scientific">Sarcophilus harrisii</name>
    <name type="common">Tasmanian devil</name>
    <name type="synonym">Sarcophilus laniarius</name>
    <dbReference type="NCBI Taxonomy" id="9305"/>
    <lineage>
        <taxon>Eukaryota</taxon>
        <taxon>Metazoa</taxon>
        <taxon>Chordata</taxon>
        <taxon>Craniata</taxon>
        <taxon>Vertebrata</taxon>
        <taxon>Euteleostomi</taxon>
        <taxon>Mammalia</taxon>
        <taxon>Metatheria</taxon>
        <taxon>Dasyuromorphia</taxon>
        <taxon>Dasyuridae</taxon>
        <taxon>Sarcophilus</taxon>
    </lineage>
</organism>
<dbReference type="AlphaFoldDB" id="A0A7N4UXQ0"/>
<name>A0A7N4UXQ0_SARHA</name>